<gene>
    <name evidence="3" type="ORF">DFP98_12563</name>
</gene>
<evidence type="ECO:0000313" key="3">
    <source>
        <dbReference type="EMBL" id="RED63516.1"/>
    </source>
</evidence>
<dbReference type="EMBL" id="QRDZ01000025">
    <property type="protein sequence ID" value="RED63516.1"/>
    <property type="molecule type" value="Genomic_DNA"/>
</dbReference>
<name>A0A3D9IR02_9BACL</name>
<dbReference type="Pfam" id="PF14317">
    <property type="entry name" value="YcxB"/>
    <property type="match status" value="1"/>
</dbReference>
<keyword evidence="1" id="KW-0472">Membrane</keyword>
<dbReference type="Proteomes" id="UP000256977">
    <property type="component" value="Unassembled WGS sequence"/>
</dbReference>
<evidence type="ECO:0000256" key="1">
    <source>
        <dbReference type="SAM" id="Phobius"/>
    </source>
</evidence>
<reference evidence="3 4" key="1">
    <citation type="submission" date="2018-07" db="EMBL/GenBank/DDBJ databases">
        <title>Genomic Encyclopedia of Type Strains, Phase III (KMG-III): the genomes of soil and plant-associated and newly described type strains.</title>
        <authorList>
            <person name="Whitman W."/>
        </authorList>
    </citation>
    <scope>NUCLEOTIDE SEQUENCE [LARGE SCALE GENOMIC DNA]</scope>
    <source>
        <strain evidence="3 4">CECT 7287</strain>
    </source>
</reference>
<organism evidence="3 4">
    <name type="scientific">Cohnella phaseoli</name>
    <dbReference type="NCBI Taxonomy" id="456490"/>
    <lineage>
        <taxon>Bacteria</taxon>
        <taxon>Bacillati</taxon>
        <taxon>Bacillota</taxon>
        <taxon>Bacilli</taxon>
        <taxon>Bacillales</taxon>
        <taxon>Paenibacillaceae</taxon>
        <taxon>Cohnella</taxon>
    </lineage>
</organism>
<dbReference type="AlphaFoldDB" id="A0A3D9IR02"/>
<evidence type="ECO:0000259" key="2">
    <source>
        <dbReference type="Pfam" id="PF14317"/>
    </source>
</evidence>
<dbReference type="InterPro" id="IPR025588">
    <property type="entry name" value="YcxB-like_C"/>
</dbReference>
<keyword evidence="4" id="KW-1185">Reference proteome</keyword>
<dbReference type="OrthoDB" id="2600487at2"/>
<keyword evidence="1" id="KW-0812">Transmembrane</keyword>
<comment type="caution">
    <text evidence="3">The sequence shown here is derived from an EMBL/GenBank/DDBJ whole genome shotgun (WGS) entry which is preliminary data.</text>
</comment>
<feature type="domain" description="YcxB-like C-terminal" evidence="2">
    <location>
        <begin position="93"/>
        <end position="152"/>
    </location>
</feature>
<feature type="transmembrane region" description="Helical" evidence="1">
    <location>
        <begin position="24"/>
        <end position="46"/>
    </location>
</feature>
<accession>A0A3D9IR02</accession>
<proteinExistence type="predicted"/>
<evidence type="ECO:0000313" key="4">
    <source>
        <dbReference type="Proteomes" id="UP000256977"/>
    </source>
</evidence>
<keyword evidence="1" id="KW-1133">Transmembrane helix</keyword>
<feature type="transmembrane region" description="Helical" evidence="1">
    <location>
        <begin position="52"/>
        <end position="73"/>
    </location>
</feature>
<protein>
    <submittedName>
        <fullName evidence="3">YcxB-like protein</fullName>
    </submittedName>
</protein>
<sequence length="165" mass="19527">MVDITYKYSEHMTKAIRDYHHHSLRFWVSNGIGLAIVLLEIVLYFTKSNLNMLWIALLVLVLLALLYFITCYVQPNKFASDARYAKPFTLSADERSLRLKSDDLDNTVPWNDIRKVCETDRYYFLFLDQTQFWIAPKEAFSGREQEDLFRELAGRYLTINRGLIR</sequence>
<dbReference type="RefSeq" id="WP_116063632.1">
    <property type="nucleotide sequence ID" value="NZ_QRDZ01000025.1"/>
</dbReference>